<evidence type="ECO:0000256" key="1">
    <source>
        <dbReference type="SAM" id="MobiDB-lite"/>
    </source>
</evidence>
<feature type="non-terminal residue" evidence="2">
    <location>
        <position position="326"/>
    </location>
</feature>
<reference evidence="2 3" key="1">
    <citation type="journal article" date="2018" name="BMC Genomics">
        <title>Comparative genome analyses reveal sequence features reflecting distinct modes of host-adaptation between dicot and monocot powdery mildew.</title>
        <authorList>
            <person name="Wu Y."/>
            <person name="Ma X."/>
            <person name="Pan Z."/>
            <person name="Kale S.D."/>
            <person name="Song Y."/>
            <person name="King H."/>
            <person name="Zhang Q."/>
            <person name="Presley C."/>
            <person name="Deng X."/>
            <person name="Wei C.I."/>
            <person name="Xiao S."/>
        </authorList>
    </citation>
    <scope>NUCLEOTIDE SEQUENCE [LARGE SCALE GENOMIC DNA]</scope>
    <source>
        <strain evidence="2">UMSG3</strain>
    </source>
</reference>
<feature type="region of interest" description="Disordered" evidence="1">
    <location>
        <begin position="216"/>
        <end position="237"/>
    </location>
</feature>
<evidence type="ECO:0000313" key="2">
    <source>
        <dbReference type="EMBL" id="RKF82634.1"/>
    </source>
</evidence>
<dbReference type="Proteomes" id="UP000283383">
    <property type="component" value="Unassembled WGS sequence"/>
</dbReference>
<name>A0A420J781_9PEZI</name>
<dbReference type="EMBL" id="MCBQ01002293">
    <property type="protein sequence ID" value="RKF82634.1"/>
    <property type="molecule type" value="Genomic_DNA"/>
</dbReference>
<dbReference type="AlphaFoldDB" id="A0A420J781"/>
<comment type="caution">
    <text evidence="2">The sequence shown here is derived from an EMBL/GenBank/DDBJ whole genome shotgun (WGS) entry which is preliminary data.</text>
</comment>
<accession>A0A420J781</accession>
<feature type="region of interest" description="Disordered" evidence="1">
    <location>
        <begin position="252"/>
        <end position="293"/>
    </location>
</feature>
<gene>
    <name evidence="2" type="ORF">GcM3_022031</name>
</gene>
<feature type="compositionally biased region" description="Basic and acidic residues" evidence="1">
    <location>
        <begin position="269"/>
        <end position="284"/>
    </location>
</feature>
<feature type="compositionally biased region" description="Polar residues" evidence="1">
    <location>
        <begin position="220"/>
        <end position="230"/>
    </location>
</feature>
<evidence type="ECO:0000313" key="3">
    <source>
        <dbReference type="Proteomes" id="UP000283383"/>
    </source>
</evidence>
<sequence>MHGFVMHQQIVNVIAELDTAKVYTSDNIKYGGDMYDPLDSKLLIFYDWCNKLNIIGDGRDDAFSIILKGRAQEYYYAQCIGLSLNSMIMSMKNHFETMDVRQGVQTRWNTMSLYQIRTENPSKSKMEQLMLLIDELEKLKRALPANLRDVKTLQDRLVSACRGISKCDYALQIPHTSYEGSVAALPQSIATAEANERTNMNQWLNYDNSSTINTREKYHQPQSHNKSAQYAQDHDYESSSCNRNVAYYTNRIYKGGRDRKSTSKGYNNDSRDRRGDRKYDKIEGESDDDDGDGVRLIQQFQSQDYECTNTIYVTEDLGSIDGEKTL</sequence>
<organism evidence="2 3">
    <name type="scientific">Golovinomyces cichoracearum</name>
    <dbReference type="NCBI Taxonomy" id="62708"/>
    <lineage>
        <taxon>Eukaryota</taxon>
        <taxon>Fungi</taxon>
        <taxon>Dikarya</taxon>
        <taxon>Ascomycota</taxon>
        <taxon>Pezizomycotina</taxon>
        <taxon>Leotiomycetes</taxon>
        <taxon>Erysiphales</taxon>
        <taxon>Erysiphaceae</taxon>
        <taxon>Golovinomyces</taxon>
    </lineage>
</organism>
<protein>
    <submittedName>
        <fullName evidence="2">Integrase and RNaseH domain-containing protein</fullName>
    </submittedName>
</protein>
<proteinExistence type="predicted"/>
<keyword evidence="3" id="KW-1185">Reference proteome</keyword>